<sequence>MQETIEKDPMESVEELLLARWIDQELIPKMVKEPTNENRLQDILLSAREKQTAIPIVSVGCQPIAEVAGNNEQIIGIASELSTKDTARPTKWAKGIASFQKALSSFSIHSHIFLSLSDIELLAQTIDNPEEKDMVDSTRIQENIETLTQLIQKNGGNASSFSHSECLIHSAEVKDLNSLIQKLLPNWKGEKLTHTLEGDGTEDLPNALYDADPVLLPRILISKEEQSALIWLDMMSDLATQDHLQLRNSIIRNLPHTPLVSPVSNGGKWDAAPDPVTRFRDRFEFINLLLDIDNFNGKDRTDWLERVQNTVTDTTITHLLNSLGIEGNVFDMDSRIRAIRLTELIALGDSTFSLNKTKEFEADGTRLKNIIANITGVSAKQVFIQLNEGSIRVNGEKIRDMNFVPQPGDVINVGKKTVIQMI</sequence>
<protein>
    <submittedName>
        <fullName evidence="2">Uncharacterized protein</fullName>
    </submittedName>
</protein>
<proteinExistence type="predicted"/>
<dbReference type="AlphaFoldDB" id="A0A0G0GEW7"/>
<dbReference type="Proteomes" id="UP000034140">
    <property type="component" value="Unassembled WGS sequence"/>
</dbReference>
<dbReference type="SUPFAM" id="SSF55174">
    <property type="entry name" value="Alpha-L RNA-binding motif"/>
    <property type="match status" value="1"/>
</dbReference>
<evidence type="ECO:0000313" key="2">
    <source>
        <dbReference type="EMBL" id="KKP90237.1"/>
    </source>
</evidence>
<dbReference type="PROSITE" id="PS50889">
    <property type="entry name" value="S4"/>
    <property type="match status" value="1"/>
</dbReference>
<organism evidence="2 3">
    <name type="scientific">candidate division WS6 bacterium GW2011_GWC1_36_11</name>
    <dbReference type="NCBI Taxonomy" id="1619090"/>
    <lineage>
        <taxon>Bacteria</taxon>
        <taxon>Candidatus Dojkabacteria</taxon>
    </lineage>
</organism>
<reference evidence="2 3" key="1">
    <citation type="journal article" date="2015" name="Nature">
        <title>rRNA introns, odd ribosomes, and small enigmatic genomes across a large radiation of phyla.</title>
        <authorList>
            <person name="Brown C.T."/>
            <person name="Hug L.A."/>
            <person name="Thomas B.C."/>
            <person name="Sharon I."/>
            <person name="Castelle C.J."/>
            <person name="Singh A."/>
            <person name="Wilkins M.J."/>
            <person name="Williams K.H."/>
            <person name="Banfield J.F."/>
        </authorList>
    </citation>
    <scope>NUCLEOTIDE SEQUENCE [LARGE SCALE GENOMIC DNA]</scope>
</reference>
<keyword evidence="1" id="KW-0694">RNA-binding</keyword>
<dbReference type="CDD" id="cd00165">
    <property type="entry name" value="S4"/>
    <property type="match status" value="1"/>
</dbReference>
<evidence type="ECO:0000256" key="1">
    <source>
        <dbReference type="PROSITE-ProRule" id="PRU00182"/>
    </source>
</evidence>
<dbReference type="GO" id="GO:0003723">
    <property type="term" value="F:RNA binding"/>
    <property type="evidence" value="ECO:0007669"/>
    <property type="project" value="UniProtKB-KW"/>
</dbReference>
<comment type="caution">
    <text evidence="2">The sequence shown here is derived from an EMBL/GenBank/DDBJ whole genome shotgun (WGS) entry which is preliminary data.</text>
</comment>
<name>A0A0G0GEW7_9BACT</name>
<gene>
    <name evidence="2" type="ORF">UR96_C0046G0003</name>
</gene>
<dbReference type="EMBL" id="LBRE01000046">
    <property type="protein sequence ID" value="KKP90237.1"/>
    <property type="molecule type" value="Genomic_DNA"/>
</dbReference>
<evidence type="ECO:0000313" key="3">
    <source>
        <dbReference type="Proteomes" id="UP000034140"/>
    </source>
</evidence>
<accession>A0A0G0GEW7</accession>